<comment type="caution">
    <text evidence="9">The sequence shown here is derived from an EMBL/GenBank/DDBJ whole genome shotgun (WGS) entry which is preliminary data.</text>
</comment>
<dbReference type="Gene3D" id="2.60.120.620">
    <property type="entry name" value="q2cbj1_9rhob like domain"/>
    <property type="match status" value="1"/>
</dbReference>
<evidence type="ECO:0000256" key="6">
    <source>
        <dbReference type="ARBA" id="ARBA00023004"/>
    </source>
</evidence>
<evidence type="ECO:0000256" key="5">
    <source>
        <dbReference type="ARBA" id="ARBA00023002"/>
    </source>
</evidence>
<feature type="region of interest" description="Disordered" evidence="7">
    <location>
        <begin position="1"/>
        <end position="32"/>
    </location>
</feature>
<keyword evidence="8" id="KW-0472">Membrane</keyword>
<evidence type="ECO:0000256" key="7">
    <source>
        <dbReference type="SAM" id="MobiDB-lite"/>
    </source>
</evidence>
<dbReference type="PANTHER" id="PTHR10869">
    <property type="entry name" value="PROLYL 4-HYDROXYLASE ALPHA SUBUNIT"/>
    <property type="match status" value="1"/>
</dbReference>
<keyword evidence="6" id="KW-0408">Iron</keyword>
<feature type="transmembrane region" description="Helical" evidence="8">
    <location>
        <begin position="55"/>
        <end position="79"/>
    </location>
</feature>
<reference evidence="9" key="1">
    <citation type="submission" date="2022-03" db="EMBL/GenBank/DDBJ databases">
        <authorList>
            <person name="Martin C."/>
        </authorList>
    </citation>
    <scope>NUCLEOTIDE SEQUENCE</scope>
</reference>
<keyword evidence="4" id="KW-0223">Dioxygenase</keyword>
<keyword evidence="3" id="KW-0847">Vitamin C</keyword>
<organism evidence="9 10">
    <name type="scientific">Owenia fusiformis</name>
    <name type="common">Polychaete worm</name>
    <dbReference type="NCBI Taxonomy" id="6347"/>
    <lineage>
        <taxon>Eukaryota</taxon>
        <taxon>Metazoa</taxon>
        <taxon>Spiralia</taxon>
        <taxon>Lophotrochozoa</taxon>
        <taxon>Annelida</taxon>
        <taxon>Polychaeta</taxon>
        <taxon>Sedentaria</taxon>
        <taxon>Canalipalpata</taxon>
        <taxon>Sabellida</taxon>
        <taxon>Oweniida</taxon>
        <taxon>Oweniidae</taxon>
        <taxon>Owenia</taxon>
    </lineage>
</organism>
<keyword evidence="8" id="KW-1133">Transmembrane helix</keyword>
<keyword evidence="8" id="KW-0812">Transmembrane</keyword>
<evidence type="ECO:0000256" key="1">
    <source>
        <dbReference type="ARBA" id="ARBA00001961"/>
    </source>
</evidence>
<dbReference type="FunFam" id="2.60.120.620:FF:000054">
    <property type="entry name" value="Prolyl 4-hydroxylase subunit alpha-1"/>
    <property type="match status" value="1"/>
</dbReference>
<dbReference type="PANTHER" id="PTHR10869:SF180">
    <property type="entry name" value="FE2OG DIOXYGENASE DOMAIN-CONTAINING PROTEIN"/>
    <property type="match status" value="1"/>
</dbReference>
<evidence type="ECO:0000256" key="4">
    <source>
        <dbReference type="ARBA" id="ARBA00022964"/>
    </source>
</evidence>
<dbReference type="InterPro" id="IPR005123">
    <property type="entry name" value="Oxoglu/Fe-dep_dioxygenase_dom"/>
</dbReference>
<evidence type="ECO:0000256" key="3">
    <source>
        <dbReference type="ARBA" id="ARBA00022896"/>
    </source>
</evidence>
<dbReference type="PROSITE" id="PS51471">
    <property type="entry name" value="FE2OG_OXY"/>
    <property type="match status" value="1"/>
</dbReference>
<dbReference type="SMART" id="SM00702">
    <property type="entry name" value="P4Hc"/>
    <property type="match status" value="1"/>
</dbReference>
<dbReference type="GO" id="GO:0005783">
    <property type="term" value="C:endoplasmic reticulum"/>
    <property type="evidence" value="ECO:0007669"/>
    <property type="project" value="TreeGrafter"/>
</dbReference>
<dbReference type="GO" id="GO:0031418">
    <property type="term" value="F:L-ascorbic acid binding"/>
    <property type="evidence" value="ECO:0007669"/>
    <property type="project" value="UniProtKB-KW"/>
</dbReference>
<comment type="cofactor">
    <cofactor evidence="1">
        <name>L-ascorbate</name>
        <dbReference type="ChEBI" id="CHEBI:38290"/>
    </cofactor>
</comment>
<sequence length="422" mass="48941">MAGAERRKNRKTKRGENTLEREEENKPGNIDVDNIDQRPHWFTVLWTKLFNITNWIVIGLLIVMIISDGTLIRIVDFVFGTQLFRRFYMTQQPPPSGPPDPSQLEEEIKNFKPTILNKLDMNEIYLYNKLLQPQEISNDLSRESSVRIFLIDDFLTELECDGLVKAHHHHVDEMSKESPILCFDSIDTLHKHLKDIDKEHLVKLCNDIEVFTTGTHCLNSSFSAELTNSMHHQWSYSTAFYLGESRFSHSFGKRVYEATGLMASNGGKFQITSYPEGVGYKTHTDCTLNTEKRDRFATILVYLDDVEEGGETNFPKLGISIKPKKAQALVWTNMDEDGNCDPMSIHEASKVQVGKKYILQRWFYYENFYSLGRRQKEPDIPERSPGQGYVSCDAYDHGSCRWYDEWGYDHIVDYVAMKHKLH</sequence>
<dbReference type="InterPro" id="IPR045054">
    <property type="entry name" value="P4HA-like"/>
</dbReference>
<name>A0A8J1XRL9_OWEFU</name>
<accession>A0A8J1XRL9</accession>
<evidence type="ECO:0000313" key="9">
    <source>
        <dbReference type="EMBL" id="CAH1789269.1"/>
    </source>
</evidence>
<dbReference type="Proteomes" id="UP000749559">
    <property type="component" value="Unassembled WGS sequence"/>
</dbReference>
<protein>
    <submittedName>
        <fullName evidence="9">Uncharacterized protein</fullName>
    </submittedName>
</protein>
<dbReference type="InterPro" id="IPR044862">
    <property type="entry name" value="Pro_4_hyd_alph_FE2OG_OXY"/>
</dbReference>
<feature type="compositionally biased region" description="Basic and acidic residues" evidence="7">
    <location>
        <begin position="14"/>
        <end position="26"/>
    </location>
</feature>
<proteinExistence type="predicted"/>
<evidence type="ECO:0000313" key="10">
    <source>
        <dbReference type="Proteomes" id="UP000749559"/>
    </source>
</evidence>
<dbReference type="GO" id="GO:0005506">
    <property type="term" value="F:iron ion binding"/>
    <property type="evidence" value="ECO:0007669"/>
    <property type="project" value="InterPro"/>
</dbReference>
<dbReference type="Pfam" id="PF13640">
    <property type="entry name" value="2OG-FeII_Oxy_3"/>
    <property type="match status" value="1"/>
</dbReference>
<dbReference type="EMBL" id="CAIIXF020000007">
    <property type="protein sequence ID" value="CAH1789269.1"/>
    <property type="molecule type" value="Genomic_DNA"/>
</dbReference>
<keyword evidence="10" id="KW-1185">Reference proteome</keyword>
<keyword evidence="5" id="KW-0560">Oxidoreductase</keyword>
<evidence type="ECO:0000256" key="8">
    <source>
        <dbReference type="SAM" id="Phobius"/>
    </source>
</evidence>
<keyword evidence="2" id="KW-0479">Metal-binding</keyword>
<gene>
    <name evidence="9" type="ORF">OFUS_LOCUS14658</name>
</gene>
<evidence type="ECO:0000256" key="2">
    <source>
        <dbReference type="ARBA" id="ARBA00022723"/>
    </source>
</evidence>
<dbReference type="GO" id="GO:0004656">
    <property type="term" value="F:procollagen-proline 4-dioxygenase activity"/>
    <property type="evidence" value="ECO:0007669"/>
    <property type="project" value="TreeGrafter"/>
</dbReference>
<dbReference type="InterPro" id="IPR006620">
    <property type="entry name" value="Pro_4_hyd_alph"/>
</dbReference>
<dbReference type="AlphaFoldDB" id="A0A8J1XRL9"/>
<dbReference type="OrthoDB" id="420380at2759"/>